<organism evidence="2 3">
    <name type="scientific">Roseimaritima multifibrata</name>
    <dbReference type="NCBI Taxonomy" id="1930274"/>
    <lineage>
        <taxon>Bacteria</taxon>
        <taxon>Pseudomonadati</taxon>
        <taxon>Planctomycetota</taxon>
        <taxon>Planctomycetia</taxon>
        <taxon>Pirellulales</taxon>
        <taxon>Pirellulaceae</taxon>
        <taxon>Roseimaritima</taxon>
    </lineage>
</organism>
<dbReference type="Proteomes" id="UP000320672">
    <property type="component" value="Chromosome"/>
</dbReference>
<reference evidence="2 3" key="1">
    <citation type="submission" date="2019-02" db="EMBL/GenBank/DDBJ databases">
        <title>Deep-cultivation of Planctomycetes and their phenomic and genomic characterization uncovers novel biology.</title>
        <authorList>
            <person name="Wiegand S."/>
            <person name="Jogler M."/>
            <person name="Boedeker C."/>
            <person name="Pinto D."/>
            <person name="Vollmers J."/>
            <person name="Rivas-Marin E."/>
            <person name="Kohn T."/>
            <person name="Peeters S.H."/>
            <person name="Heuer A."/>
            <person name="Rast P."/>
            <person name="Oberbeckmann S."/>
            <person name="Bunk B."/>
            <person name="Jeske O."/>
            <person name="Meyerdierks A."/>
            <person name="Storesund J.E."/>
            <person name="Kallscheuer N."/>
            <person name="Luecker S."/>
            <person name="Lage O.M."/>
            <person name="Pohl T."/>
            <person name="Merkel B.J."/>
            <person name="Hornburger P."/>
            <person name="Mueller R.-W."/>
            <person name="Bruemmer F."/>
            <person name="Labrenz M."/>
            <person name="Spormann A.M."/>
            <person name="Op den Camp H."/>
            <person name="Overmann J."/>
            <person name="Amann R."/>
            <person name="Jetten M.S.M."/>
            <person name="Mascher T."/>
            <person name="Medema M.H."/>
            <person name="Devos D.P."/>
            <person name="Kaster A.-K."/>
            <person name="Ovreas L."/>
            <person name="Rohde M."/>
            <person name="Galperin M.Y."/>
            <person name="Jogler C."/>
        </authorList>
    </citation>
    <scope>NUCLEOTIDE SEQUENCE [LARGE SCALE GENOMIC DNA]</scope>
    <source>
        <strain evidence="2 3">FF011L</strain>
    </source>
</reference>
<gene>
    <name evidence="2" type="ORF">FF011L_05550</name>
</gene>
<dbReference type="KEGG" id="rml:FF011L_05550"/>
<keyword evidence="3" id="KW-1185">Reference proteome</keyword>
<dbReference type="AlphaFoldDB" id="A0A517MAA5"/>
<evidence type="ECO:0000256" key="1">
    <source>
        <dbReference type="SAM" id="MobiDB-lite"/>
    </source>
</evidence>
<sequence>MSRQSKGTYRDIHGRQSARVGTRSDNRVVMFNRSWSSVDVDRVKQQLKEVFDFWGRWNDSSNAVADNLRKGISPVPIPNPVLDERPEWLLQELVQRQRIPIEPLNEHGFSVSRVPLPEIELPYREATLRRHLASIN</sequence>
<feature type="region of interest" description="Disordered" evidence="1">
    <location>
        <begin position="1"/>
        <end position="20"/>
    </location>
</feature>
<dbReference type="EMBL" id="CP036262">
    <property type="protein sequence ID" value="QDS91820.1"/>
    <property type="molecule type" value="Genomic_DNA"/>
</dbReference>
<evidence type="ECO:0000313" key="3">
    <source>
        <dbReference type="Proteomes" id="UP000320672"/>
    </source>
</evidence>
<name>A0A517MAA5_9BACT</name>
<proteinExistence type="predicted"/>
<evidence type="ECO:0000313" key="2">
    <source>
        <dbReference type="EMBL" id="QDS91820.1"/>
    </source>
</evidence>
<accession>A0A517MAA5</accession>
<protein>
    <submittedName>
        <fullName evidence="2">Uncharacterized protein</fullName>
    </submittedName>
</protein>